<comment type="caution">
    <text evidence="2">The sequence shown here is derived from an EMBL/GenBank/DDBJ whole genome shotgun (WGS) entry which is preliminary data.</text>
</comment>
<name>A0A927CLP2_9BACL</name>
<evidence type="ECO:0000256" key="1">
    <source>
        <dbReference type="ARBA" id="ARBA00044755"/>
    </source>
</evidence>
<gene>
    <name evidence="2" type="ORF">IDH41_09855</name>
</gene>
<evidence type="ECO:0000313" key="3">
    <source>
        <dbReference type="Proteomes" id="UP000632125"/>
    </source>
</evidence>
<dbReference type="EMBL" id="JACXIY010000012">
    <property type="protein sequence ID" value="MBD2868883.1"/>
    <property type="molecule type" value="Genomic_DNA"/>
</dbReference>
<protein>
    <submittedName>
        <fullName evidence="2">Polymer-forming cytoskeletal protein</fullName>
    </submittedName>
</protein>
<keyword evidence="3" id="KW-1185">Reference proteome</keyword>
<dbReference type="InterPro" id="IPR007607">
    <property type="entry name" value="BacA/B"/>
</dbReference>
<dbReference type="Pfam" id="PF04519">
    <property type="entry name" value="Bactofilin"/>
    <property type="match status" value="1"/>
</dbReference>
<dbReference type="PANTHER" id="PTHR35024:SF4">
    <property type="entry name" value="POLYMER-FORMING CYTOSKELETAL PROTEIN"/>
    <property type="match status" value="1"/>
</dbReference>
<reference evidence="2" key="1">
    <citation type="submission" date="2020-09" db="EMBL/GenBank/DDBJ databases">
        <title>A novel bacterium of genus Paenibacillus, isolated from South China Sea.</title>
        <authorList>
            <person name="Huang H."/>
            <person name="Mo K."/>
            <person name="Hu Y."/>
        </authorList>
    </citation>
    <scope>NUCLEOTIDE SEQUENCE</scope>
    <source>
        <strain evidence="2">IB182493</strain>
    </source>
</reference>
<dbReference type="PANTHER" id="PTHR35024">
    <property type="entry name" value="HYPOTHETICAL CYTOSOLIC PROTEIN"/>
    <property type="match status" value="1"/>
</dbReference>
<organism evidence="2 3">
    <name type="scientific">Paenibacillus arenilitoris</name>
    <dbReference type="NCBI Taxonomy" id="2772299"/>
    <lineage>
        <taxon>Bacteria</taxon>
        <taxon>Bacillati</taxon>
        <taxon>Bacillota</taxon>
        <taxon>Bacilli</taxon>
        <taxon>Bacillales</taxon>
        <taxon>Paenibacillaceae</taxon>
        <taxon>Paenibacillus</taxon>
    </lineage>
</organism>
<evidence type="ECO:0000313" key="2">
    <source>
        <dbReference type="EMBL" id="MBD2868883.1"/>
    </source>
</evidence>
<dbReference type="AlphaFoldDB" id="A0A927CLP2"/>
<proteinExistence type="inferred from homology"/>
<comment type="similarity">
    <text evidence="1">Belongs to the bactofilin family.</text>
</comment>
<dbReference type="Proteomes" id="UP000632125">
    <property type="component" value="Unassembled WGS sequence"/>
</dbReference>
<dbReference type="RefSeq" id="WP_190860527.1">
    <property type="nucleotide sequence ID" value="NZ_JACXIY010000012.1"/>
</dbReference>
<accession>A0A927CLP2</accession>
<sequence>MFKNNSAKRNPDATDTLVGEGTTFEGKIKSEASVRIEGHVIGDIECAGSVTIGERGSARSNVSARDLILAGKLTGDVSVEGTLTIHPTGELNGNLSAGSLLIEAGGIFNGTSTMAVKPSPGAASA</sequence>